<dbReference type="SMART" id="SM00354">
    <property type="entry name" value="HTH_LACI"/>
    <property type="match status" value="1"/>
</dbReference>
<dbReference type="Gene3D" id="3.40.50.2300">
    <property type="match status" value="2"/>
</dbReference>
<name>A0ABV2KNZ8_9HYPH</name>
<protein>
    <submittedName>
        <fullName evidence="6">LacI family transcriptional regulator</fullName>
    </submittedName>
</protein>
<sequence>MNVTSVDIARVAKVSQATVSRVLNGNPNVSEEKRAAVLAAMEATGYRPNALAQGLRMRKTSTIGVVVAGITNPFYPEALEAVGKQLERVDQRMVLWDSDRGGEDAALDAVRQGLVDGVIFTSVSEGSGTLDEALRLGAPVVLLNRGSADASCDQVTSNNFEGAAEAARYLYQIGHRRMGLLGGPLVARTARDRMDGFLHGLRELGQAVPDELVRDALFTHEGGRMCIRELLDLPDPPTAVFCVNDFSAFGAIDGAREVGLDVPSQLSVVGYDNVAMAAWRSYQLTTVSQQLDAMAGRAVELLLRRMGRQEAPIRHDRFAGALVIRNTTAAPARQI</sequence>
<dbReference type="CDD" id="cd06278">
    <property type="entry name" value="PBP1_LacI-like"/>
    <property type="match status" value="1"/>
</dbReference>
<keyword evidence="4" id="KW-0804">Transcription</keyword>
<evidence type="ECO:0000313" key="6">
    <source>
        <dbReference type="EMBL" id="MET3662812.1"/>
    </source>
</evidence>
<evidence type="ECO:0000256" key="4">
    <source>
        <dbReference type="ARBA" id="ARBA00023163"/>
    </source>
</evidence>
<keyword evidence="7" id="KW-1185">Reference proteome</keyword>
<dbReference type="PANTHER" id="PTHR30146:SF148">
    <property type="entry name" value="HTH-TYPE TRANSCRIPTIONAL REPRESSOR PURR-RELATED"/>
    <property type="match status" value="1"/>
</dbReference>
<organism evidence="6 7">
    <name type="scientific">Aquamicrobium ahrensii</name>
    <dbReference type="NCBI Taxonomy" id="469551"/>
    <lineage>
        <taxon>Bacteria</taxon>
        <taxon>Pseudomonadati</taxon>
        <taxon>Pseudomonadota</taxon>
        <taxon>Alphaproteobacteria</taxon>
        <taxon>Hyphomicrobiales</taxon>
        <taxon>Phyllobacteriaceae</taxon>
        <taxon>Aquamicrobium</taxon>
    </lineage>
</organism>
<feature type="domain" description="HTH lacI-type" evidence="5">
    <location>
        <begin position="3"/>
        <end position="57"/>
    </location>
</feature>
<reference evidence="6 7" key="1">
    <citation type="submission" date="2024-06" db="EMBL/GenBank/DDBJ databases">
        <title>Genomic Encyclopedia of Type Strains, Phase IV (KMG-IV): sequencing the most valuable type-strain genomes for metagenomic binning, comparative biology and taxonomic classification.</title>
        <authorList>
            <person name="Goeker M."/>
        </authorList>
    </citation>
    <scope>NUCLEOTIDE SEQUENCE [LARGE SCALE GENOMIC DNA]</scope>
    <source>
        <strain evidence="6 7">DSM 19730</strain>
    </source>
</reference>
<dbReference type="InterPro" id="IPR046335">
    <property type="entry name" value="LacI/GalR-like_sensor"/>
</dbReference>
<dbReference type="Gene3D" id="1.10.260.40">
    <property type="entry name" value="lambda repressor-like DNA-binding domains"/>
    <property type="match status" value="1"/>
</dbReference>
<dbReference type="RefSeq" id="WP_354152652.1">
    <property type="nucleotide sequence ID" value="NZ_JBEPMN010000015.1"/>
</dbReference>
<dbReference type="Pfam" id="PF13377">
    <property type="entry name" value="Peripla_BP_3"/>
    <property type="match status" value="1"/>
</dbReference>
<evidence type="ECO:0000313" key="7">
    <source>
        <dbReference type="Proteomes" id="UP001549143"/>
    </source>
</evidence>
<proteinExistence type="predicted"/>
<gene>
    <name evidence="6" type="ORF">ABID44_003163</name>
</gene>
<dbReference type="SUPFAM" id="SSF47413">
    <property type="entry name" value="lambda repressor-like DNA-binding domains"/>
    <property type="match status" value="1"/>
</dbReference>
<dbReference type="SUPFAM" id="SSF53822">
    <property type="entry name" value="Periplasmic binding protein-like I"/>
    <property type="match status" value="1"/>
</dbReference>
<dbReference type="PANTHER" id="PTHR30146">
    <property type="entry name" value="LACI-RELATED TRANSCRIPTIONAL REPRESSOR"/>
    <property type="match status" value="1"/>
</dbReference>
<dbReference type="InterPro" id="IPR028082">
    <property type="entry name" value="Peripla_BP_I"/>
</dbReference>
<keyword evidence="3" id="KW-0238">DNA-binding</keyword>
<dbReference type="InterPro" id="IPR000843">
    <property type="entry name" value="HTH_LacI"/>
</dbReference>
<dbReference type="CDD" id="cd01392">
    <property type="entry name" value="HTH_LacI"/>
    <property type="match status" value="1"/>
</dbReference>
<dbReference type="PROSITE" id="PS50932">
    <property type="entry name" value="HTH_LACI_2"/>
    <property type="match status" value="1"/>
</dbReference>
<comment type="caution">
    <text evidence="6">The sequence shown here is derived from an EMBL/GenBank/DDBJ whole genome shotgun (WGS) entry which is preliminary data.</text>
</comment>
<dbReference type="Pfam" id="PF00356">
    <property type="entry name" value="LacI"/>
    <property type="match status" value="1"/>
</dbReference>
<keyword evidence="2" id="KW-0805">Transcription regulation</keyword>
<evidence type="ECO:0000256" key="1">
    <source>
        <dbReference type="ARBA" id="ARBA00022491"/>
    </source>
</evidence>
<evidence type="ECO:0000256" key="2">
    <source>
        <dbReference type="ARBA" id="ARBA00023015"/>
    </source>
</evidence>
<keyword evidence="1" id="KW-0678">Repressor</keyword>
<dbReference type="Proteomes" id="UP001549143">
    <property type="component" value="Unassembled WGS sequence"/>
</dbReference>
<accession>A0ABV2KNZ8</accession>
<evidence type="ECO:0000256" key="3">
    <source>
        <dbReference type="ARBA" id="ARBA00023125"/>
    </source>
</evidence>
<dbReference type="EMBL" id="JBEPMN010000015">
    <property type="protein sequence ID" value="MET3662812.1"/>
    <property type="molecule type" value="Genomic_DNA"/>
</dbReference>
<dbReference type="InterPro" id="IPR010982">
    <property type="entry name" value="Lambda_DNA-bd_dom_sf"/>
</dbReference>
<evidence type="ECO:0000259" key="5">
    <source>
        <dbReference type="PROSITE" id="PS50932"/>
    </source>
</evidence>